<dbReference type="OrthoDB" id="5492672at2"/>
<dbReference type="RefSeq" id="WP_134339797.1">
    <property type="nucleotide sequence ID" value="NZ_SOPW01000006.1"/>
</dbReference>
<organism evidence="1 2">
    <name type="scientific">Filobacillus milosensis</name>
    <dbReference type="NCBI Taxonomy" id="94137"/>
    <lineage>
        <taxon>Bacteria</taxon>
        <taxon>Bacillati</taxon>
        <taxon>Bacillota</taxon>
        <taxon>Bacilli</taxon>
        <taxon>Bacillales</taxon>
        <taxon>Bacillaceae</taxon>
        <taxon>Filobacillus</taxon>
    </lineage>
</organism>
<dbReference type="EMBL" id="SOPW01000006">
    <property type="protein sequence ID" value="TFB22125.1"/>
    <property type="molecule type" value="Genomic_DNA"/>
</dbReference>
<evidence type="ECO:0000313" key="2">
    <source>
        <dbReference type="Proteomes" id="UP000297975"/>
    </source>
</evidence>
<name>A0A4Y8ILH3_9BACI</name>
<dbReference type="Pfam" id="PF09844">
    <property type="entry name" value="DUF2071"/>
    <property type="match status" value="1"/>
</dbReference>
<dbReference type="AlphaFoldDB" id="A0A4Y8ILH3"/>
<accession>A0A4Y8ILH3</accession>
<evidence type="ECO:0000313" key="1">
    <source>
        <dbReference type="EMBL" id="TFB22125.1"/>
    </source>
</evidence>
<comment type="caution">
    <text evidence="1">The sequence shown here is derived from an EMBL/GenBank/DDBJ whole genome shotgun (WGS) entry which is preliminary data.</text>
</comment>
<proteinExistence type="predicted"/>
<evidence type="ECO:0008006" key="3">
    <source>
        <dbReference type="Google" id="ProtNLM"/>
    </source>
</evidence>
<protein>
    <recommendedName>
        <fullName evidence="3">DUF2071 domain-containing protein</fullName>
    </recommendedName>
</protein>
<reference evidence="1 2" key="1">
    <citation type="submission" date="2019-03" db="EMBL/GenBank/DDBJ databases">
        <authorList>
            <person name="He R.-H."/>
        </authorList>
    </citation>
    <scope>NUCLEOTIDE SEQUENCE [LARGE SCALE GENOMIC DNA]</scope>
    <source>
        <strain evidence="2">SH 714</strain>
    </source>
</reference>
<sequence>MTMTSIDGVIKRRLLINYQLNPDIAETILPHPFRPKTIKGKAIIGVCLIRLENIRPTLLSSIPVGMSSENAAHRIAVEWDENGETKEGVYIFRRDTNSKLNSLVGGRIFPGTHQLADFQVNDTGNTVEFSMESKDKEVNISIKGKEHDKLQPNSVFQSIAEISSFFKSGANGYSPDKKGECHQGLCLHTNDWTMTPFKAEEVKTTYLGDVLNISDHDLEFDSVVLMRNIQHKWEKLSGIPS</sequence>
<dbReference type="Proteomes" id="UP000297975">
    <property type="component" value="Unassembled WGS sequence"/>
</dbReference>
<gene>
    <name evidence="1" type="ORF">E3U55_07430</name>
</gene>
<dbReference type="InterPro" id="IPR018644">
    <property type="entry name" value="DUF2071"/>
</dbReference>
<keyword evidence="2" id="KW-1185">Reference proteome</keyword>